<accession>A0ABY6F3Z3</accession>
<dbReference type="Proteomes" id="UP001063782">
    <property type="component" value="Chromosome"/>
</dbReference>
<protein>
    <submittedName>
        <fullName evidence="2">Polymorphic toxin type 47 domain-containing protein</fullName>
    </submittedName>
</protein>
<dbReference type="InterPro" id="IPR029103">
    <property type="entry name" value="Ntox47"/>
</dbReference>
<proteinExistence type="predicted"/>
<dbReference type="RefSeq" id="WP_263076306.1">
    <property type="nucleotide sequence ID" value="NZ_CP089977.1"/>
</dbReference>
<keyword evidence="3" id="KW-1185">Reference proteome</keyword>
<evidence type="ECO:0000259" key="1">
    <source>
        <dbReference type="Pfam" id="PF15540"/>
    </source>
</evidence>
<sequence>MTTGTIKGAISAGTTAYTIPKIDEYLKEQGFDETTRQTALLTLSAGIGATVGGDTTANNAGQVQWNYLLHSQMDSWEKALAKCTNDACRRNTIQEYLKLSDEQQKNLEKVCVANYNALQCESLRQKYFSLDETLTDTNPSKLGGINIDQQNKEAEAVWIDIARSNPNTSSVNQLGWMVHDNGGFGGRSGGAVGAVAVGSGRKSVNPSRSNSQNQRDLDPVLKNGYIFKHGVDIDLRNTGKTQKDALDLAFQKTGVSRSEFSVTKWAKGKNGKSFPVEYRVLSEKNRGAEVNIDIGHTKQGTLGSPHIGWQTPGKNNIVGHIFVDKVDVHRVR</sequence>
<organism evidence="2 3">
    <name type="scientific">Moraxella nasicaprae</name>
    <dbReference type="NCBI Taxonomy" id="2904122"/>
    <lineage>
        <taxon>Bacteria</taxon>
        <taxon>Pseudomonadati</taxon>
        <taxon>Pseudomonadota</taxon>
        <taxon>Gammaproteobacteria</taxon>
        <taxon>Moraxellales</taxon>
        <taxon>Moraxellaceae</taxon>
        <taxon>Moraxella</taxon>
    </lineage>
</organism>
<dbReference type="Pfam" id="PF15540">
    <property type="entry name" value="Ntox47"/>
    <property type="match status" value="1"/>
</dbReference>
<gene>
    <name evidence="2" type="ORF">LU297_09660</name>
</gene>
<evidence type="ECO:0000313" key="2">
    <source>
        <dbReference type="EMBL" id="UXZ04810.1"/>
    </source>
</evidence>
<name>A0ABY6F3Z3_9GAMM</name>
<evidence type="ECO:0000313" key="3">
    <source>
        <dbReference type="Proteomes" id="UP001063782"/>
    </source>
</evidence>
<dbReference type="EMBL" id="CP089977">
    <property type="protein sequence ID" value="UXZ04810.1"/>
    <property type="molecule type" value="Genomic_DNA"/>
</dbReference>
<feature type="domain" description="Bacterial toxin 47" evidence="1">
    <location>
        <begin position="224"/>
        <end position="328"/>
    </location>
</feature>
<reference evidence="2" key="1">
    <citation type="submission" date="2021-12" db="EMBL/GenBank/DDBJ databases">
        <title>taxonomy of Moraxella sp. ZY201224.</title>
        <authorList>
            <person name="Li F."/>
        </authorList>
    </citation>
    <scope>NUCLEOTIDE SEQUENCE</scope>
    <source>
        <strain evidence="2">ZY201224</strain>
    </source>
</reference>